<evidence type="ECO:0000313" key="3">
    <source>
        <dbReference type="EMBL" id="RNA05709.1"/>
    </source>
</evidence>
<keyword evidence="1" id="KW-0812">Transmembrane</keyword>
<evidence type="ECO:0000313" key="4">
    <source>
        <dbReference type="Proteomes" id="UP000276133"/>
    </source>
</evidence>
<keyword evidence="3" id="KW-0407">Ion channel</keyword>
<evidence type="ECO:0000256" key="2">
    <source>
        <dbReference type="SAM" id="SignalP"/>
    </source>
</evidence>
<gene>
    <name evidence="3" type="ORF">BpHYR1_007286</name>
</gene>
<keyword evidence="2" id="KW-0732">Signal</keyword>
<reference evidence="3 4" key="1">
    <citation type="journal article" date="2018" name="Sci. Rep.">
        <title>Genomic signatures of local adaptation to the degree of environmental predictability in rotifers.</title>
        <authorList>
            <person name="Franch-Gras L."/>
            <person name="Hahn C."/>
            <person name="Garcia-Roger E.M."/>
            <person name="Carmona M.J."/>
            <person name="Serra M."/>
            <person name="Gomez A."/>
        </authorList>
    </citation>
    <scope>NUCLEOTIDE SEQUENCE [LARGE SCALE GENOMIC DNA]</scope>
    <source>
        <strain evidence="3">HYR1</strain>
    </source>
</reference>
<proteinExistence type="predicted"/>
<keyword evidence="3" id="KW-0813">Transport</keyword>
<feature type="signal peptide" evidence="2">
    <location>
        <begin position="1"/>
        <end position="15"/>
    </location>
</feature>
<dbReference type="GO" id="GO:0034220">
    <property type="term" value="P:monoatomic ion transmembrane transport"/>
    <property type="evidence" value="ECO:0007669"/>
    <property type="project" value="UniProtKB-KW"/>
</dbReference>
<protein>
    <submittedName>
        <fullName evidence="3">Potassium channel</fullName>
    </submittedName>
</protein>
<organism evidence="3 4">
    <name type="scientific">Brachionus plicatilis</name>
    <name type="common">Marine rotifer</name>
    <name type="synonym">Brachionus muelleri</name>
    <dbReference type="NCBI Taxonomy" id="10195"/>
    <lineage>
        <taxon>Eukaryota</taxon>
        <taxon>Metazoa</taxon>
        <taxon>Spiralia</taxon>
        <taxon>Gnathifera</taxon>
        <taxon>Rotifera</taxon>
        <taxon>Eurotatoria</taxon>
        <taxon>Monogononta</taxon>
        <taxon>Pseudotrocha</taxon>
        <taxon>Ploima</taxon>
        <taxon>Brachionidae</taxon>
        <taxon>Brachionus</taxon>
    </lineage>
</organism>
<comment type="caution">
    <text evidence="3">The sequence shown here is derived from an EMBL/GenBank/DDBJ whole genome shotgun (WGS) entry which is preliminary data.</text>
</comment>
<accession>A0A3M7Q3C6</accession>
<keyword evidence="1" id="KW-1133">Transmembrane helix</keyword>
<dbReference type="OrthoDB" id="5985333at2759"/>
<keyword evidence="1" id="KW-0472">Membrane</keyword>
<name>A0A3M7Q3C6_BRAPC</name>
<dbReference type="EMBL" id="REGN01007627">
    <property type="protein sequence ID" value="RNA05709.1"/>
    <property type="molecule type" value="Genomic_DNA"/>
</dbReference>
<keyword evidence="3" id="KW-0406">Ion transport</keyword>
<evidence type="ECO:0000256" key="1">
    <source>
        <dbReference type="SAM" id="Phobius"/>
    </source>
</evidence>
<feature type="chain" id="PRO_5017979940" evidence="2">
    <location>
        <begin position="16"/>
        <end position="277"/>
    </location>
</feature>
<dbReference type="AlphaFoldDB" id="A0A3M7Q3C6"/>
<keyword evidence="4" id="KW-1185">Reference proteome</keyword>
<sequence>MRLFYLINLVKFVFSVNLDQTVFFPYYIESEQKEARNLNACPELLYFFNYEPFIKSQAYTLTLQSFTEKSKFNKKRRNVSKFKSQIKQNYDHKHDLPSVQMKDLKNEEYFAEESYEDLADGPFYSILSQTYDVCCSLNTNPLTPVRVKDDTSMYELLFDTYNNESSILNYKTKGIFSIIELTEMVLNPNLVAIMTSPSFYLITKREHNGSPTFTPIAITILINAWPILVFFLLANAYAAVFVWFLDKTMKQNQFPREFVKGTSYTFWWSFIIFTANK</sequence>
<dbReference type="Proteomes" id="UP000276133">
    <property type="component" value="Unassembled WGS sequence"/>
</dbReference>
<feature type="transmembrane region" description="Helical" evidence="1">
    <location>
        <begin position="224"/>
        <end position="245"/>
    </location>
</feature>